<gene>
    <name evidence="2" type="ORF">FRX31_002407</name>
</gene>
<evidence type="ECO:0000256" key="1">
    <source>
        <dbReference type="SAM" id="MobiDB-lite"/>
    </source>
</evidence>
<evidence type="ECO:0000313" key="2">
    <source>
        <dbReference type="EMBL" id="KAF5208006.1"/>
    </source>
</evidence>
<name>A0A7J6XDX3_THATH</name>
<accession>A0A7J6XDX3</accession>
<dbReference type="EMBL" id="JABWDY010000617">
    <property type="protein sequence ID" value="KAF5208006.1"/>
    <property type="molecule type" value="Genomic_DNA"/>
</dbReference>
<feature type="compositionally biased region" description="Polar residues" evidence="1">
    <location>
        <begin position="1"/>
        <end position="18"/>
    </location>
</feature>
<feature type="region of interest" description="Disordered" evidence="1">
    <location>
        <begin position="1"/>
        <end position="33"/>
    </location>
</feature>
<feature type="non-terminal residue" evidence="2">
    <location>
        <position position="1"/>
    </location>
</feature>
<dbReference type="AlphaFoldDB" id="A0A7J6XDX3"/>
<reference evidence="2 3" key="1">
    <citation type="submission" date="2020-06" db="EMBL/GenBank/DDBJ databases">
        <title>Transcriptomic and genomic resources for Thalictrum thalictroides and T. hernandezii: Facilitating candidate gene discovery in an emerging model plant lineage.</title>
        <authorList>
            <person name="Arias T."/>
            <person name="Riano-Pachon D.M."/>
            <person name="Di Stilio V.S."/>
        </authorList>
    </citation>
    <scope>NUCLEOTIDE SEQUENCE [LARGE SCALE GENOMIC DNA]</scope>
    <source>
        <strain evidence="3">cv. WT478/WT964</strain>
        <tissue evidence="2">Leaves</tissue>
    </source>
</reference>
<organism evidence="2 3">
    <name type="scientific">Thalictrum thalictroides</name>
    <name type="common">Rue-anemone</name>
    <name type="synonym">Anemone thalictroides</name>
    <dbReference type="NCBI Taxonomy" id="46969"/>
    <lineage>
        <taxon>Eukaryota</taxon>
        <taxon>Viridiplantae</taxon>
        <taxon>Streptophyta</taxon>
        <taxon>Embryophyta</taxon>
        <taxon>Tracheophyta</taxon>
        <taxon>Spermatophyta</taxon>
        <taxon>Magnoliopsida</taxon>
        <taxon>Ranunculales</taxon>
        <taxon>Ranunculaceae</taxon>
        <taxon>Thalictroideae</taxon>
        <taxon>Thalictrum</taxon>
    </lineage>
</organism>
<keyword evidence="3" id="KW-1185">Reference proteome</keyword>
<evidence type="ECO:0000313" key="3">
    <source>
        <dbReference type="Proteomes" id="UP000554482"/>
    </source>
</evidence>
<feature type="compositionally biased region" description="Basic and acidic residues" evidence="1">
    <location>
        <begin position="20"/>
        <end position="33"/>
    </location>
</feature>
<dbReference type="Proteomes" id="UP000554482">
    <property type="component" value="Unassembled WGS sequence"/>
</dbReference>
<sequence length="60" mass="6866">MWKSSYLDSSVGQPSSKFLQRGEGKDASEHSKEDSFVKMEEIGRYRKIHQVSVLDICNCL</sequence>
<protein>
    <submittedName>
        <fullName evidence="2">Uncharacterized protein</fullName>
    </submittedName>
</protein>
<comment type="caution">
    <text evidence="2">The sequence shown here is derived from an EMBL/GenBank/DDBJ whole genome shotgun (WGS) entry which is preliminary data.</text>
</comment>
<proteinExistence type="predicted"/>